<feature type="region of interest" description="Disordered" evidence="6">
    <location>
        <begin position="763"/>
        <end position="880"/>
    </location>
</feature>
<dbReference type="SMART" id="SM00020">
    <property type="entry name" value="Tryp_SPc"/>
    <property type="match status" value="1"/>
</dbReference>
<dbReference type="PRINTS" id="PR00722">
    <property type="entry name" value="CHYMOTRYPSIN"/>
</dbReference>
<proteinExistence type="predicted"/>
<accession>A0A0L7LFJ4</accession>
<evidence type="ECO:0000256" key="5">
    <source>
        <dbReference type="ARBA" id="ARBA00076468"/>
    </source>
</evidence>
<dbReference type="STRING" id="104452.A0A0L7LFJ4"/>
<dbReference type="GO" id="GO:0006508">
    <property type="term" value="P:proteolysis"/>
    <property type="evidence" value="ECO:0007669"/>
    <property type="project" value="InterPro"/>
</dbReference>
<dbReference type="InterPro" id="IPR001254">
    <property type="entry name" value="Trypsin_dom"/>
</dbReference>
<dbReference type="Gene3D" id="2.40.10.10">
    <property type="entry name" value="Trypsin-like serine proteases"/>
    <property type="match status" value="1"/>
</dbReference>
<keyword evidence="3" id="KW-1015">Disulfide bond</keyword>
<dbReference type="InterPro" id="IPR043504">
    <property type="entry name" value="Peptidase_S1_PA_chymotrypsin"/>
</dbReference>
<dbReference type="InterPro" id="IPR001314">
    <property type="entry name" value="Peptidase_S1A"/>
</dbReference>
<keyword evidence="9" id="KW-1185">Reference proteome</keyword>
<evidence type="ECO:0000313" key="8">
    <source>
        <dbReference type="EMBL" id="KOB74145.1"/>
    </source>
</evidence>
<dbReference type="PROSITE" id="PS50240">
    <property type="entry name" value="TRYPSIN_DOM"/>
    <property type="match status" value="1"/>
</dbReference>
<dbReference type="GO" id="GO:0004252">
    <property type="term" value="F:serine-type endopeptidase activity"/>
    <property type="evidence" value="ECO:0007669"/>
    <property type="project" value="InterPro"/>
</dbReference>
<feature type="region of interest" description="Disordered" evidence="6">
    <location>
        <begin position="51"/>
        <end position="85"/>
    </location>
</feature>
<dbReference type="PANTHER" id="PTHR24258:SF142">
    <property type="entry name" value="PEPTIDASE S1 DOMAIN-CONTAINING PROTEIN"/>
    <property type="match status" value="1"/>
</dbReference>
<feature type="compositionally biased region" description="Polar residues" evidence="6">
    <location>
        <begin position="550"/>
        <end position="565"/>
    </location>
</feature>
<sequence length="1171" mass="129352">MLNRIRIKSVYQITHRFLLLFQIMRWLKITLLLLPLIIASTTADWSWGAEAKDKPADQAPEQSTELLQGETLPEAQEKNFESKSASVDDIVEDLVSNKQGRSLGGDFDDVYGDPTIKDALDAGDDSEARNLIKGRLCNLGLIQCEGEDEETQEKRYLSPDELIYAQPVDIKPIGKPVASIAVRGPPRAYGPPRPMHYPSRPIKGPPKRPYGGNPRPGFSEKYGVAGSNFQFSQNSNGYEGNFVTKPPTFANEGPYSYENSKPSYNKSPSSSHSGTKSEVVQQHVHHHYVHSDAEKDPKVIIKPVAIPVGSIGHLASQNFNAQQSSDIITASGGDFSSIASGGFKPMTGSLPGPIYEPDTVYGSQYGHNGFNKGGSNVLTQSLPNPYQNNAFEDQKYGNSLGAYSTQNSEFYKKELHVGSGNNLYNQGSGNLYNKGSSGSSGLYNQESTGIYNKGSSGSSGLYNQESTGIYNQGSSNNVYNQGPATFGQSNTYQENYHSGKAQGFECACVNYDQCPAQEVIGRRDDLYLPIDPRNKGSEIAALTEEQLDNLNKTEVSSSEKQNATETDVKKISKREVEADQEPEATKEAEPRLIGLSGYGGNGGGGEKKVQPTFGVSFGLPQPSHTGYPINPFSGNPIHNPYGPALNGGGLNLGLVSVNPLLSVQVTKNDYGEKVVKPFVNLHVTPNEHVVNKIGHLFHEKKLYLLNKHEHYHHHNPYQHPHIPHGHYPSHSPIHHYPPSHHQPTPPHFRPPVYSPHYTHYQPGYPQVNPYHVRENPPTDEDYYDDDGGNHFDDNNDYYNPHSGHQNYGFERSANVSSGDDQGSYANRYAHSRSLTLPLKPGANRGGQTIRFPDNRRKREINEHTPSETIEERQGYSNRPSVQQCRPNQVCCRRPLTPQAANRGQCGIRHSQGINGRIKTPEYVDGESEFGEYPWQVAILKKDPKEAVYVCGGTLIDGLHIMTAAHCIKSHKGFDLRVRLGEWDVNRDVEFFPYVERDIVSVHVHPLYYAGTLDNDLAILKMDRPVEWTKTPHISPACLPDKYTEYAGQRCWTTGWGKDAFGQGGKYQNILKEVDVPVIGHGQCQQQLKQTRLGYNYELNPGFICAGGEEGKDACKGDGGGPLVCERGGTWQLVGVVSWGIGCGEVGVPGVYVKVAHYLDWISQITGKFSPY</sequence>
<comment type="caution">
    <text evidence="8">The sequence shown here is derived from an EMBL/GenBank/DDBJ whole genome shotgun (WGS) entry which is preliminary data.</text>
</comment>
<dbReference type="FunFam" id="2.40.10.10:FF:000038">
    <property type="entry name" value="Serine protease"/>
    <property type="match status" value="1"/>
</dbReference>
<evidence type="ECO:0000313" key="9">
    <source>
        <dbReference type="Proteomes" id="UP000037510"/>
    </source>
</evidence>
<evidence type="ECO:0000256" key="2">
    <source>
        <dbReference type="ARBA" id="ARBA00022525"/>
    </source>
</evidence>
<feature type="region of interest" description="Disordered" evidence="6">
    <location>
        <begin position="184"/>
        <end position="224"/>
    </location>
</feature>
<feature type="region of interest" description="Disordered" evidence="6">
    <location>
        <begin position="550"/>
        <end position="588"/>
    </location>
</feature>
<gene>
    <name evidence="8" type="ORF">OBRU01_10056</name>
</gene>
<feature type="compositionally biased region" description="Polar residues" evidence="6">
    <location>
        <begin position="813"/>
        <end position="824"/>
    </location>
</feature>
<feature type="compositionally biased region" description="Basic and acidic residues" evidence="6">
    <location>
        <begin position="852"/>
        <end position="873"/>
    </location>
</feature>
<dbReference type="CDD" id="cd00190">
    <property type="entry name" value="Tryp_SPc"/>
    <property type="match status" value="1"/>
</dbReference>
<evidence type="ECO:0000256" key="6">
    <source>
        <dbReference type="SAM" id="MobiDB-lite"/>
    </source>
</evidence>
<reference evidence="8 9" key="1">
    <citation type="journal article" date="2015" name="Genome Biol. Evol.">
        <title>The genome of winter moth (Operophtera brumata) provides a genomic perspective on sexual dimorphism and phenology.</title>
        <authorList>
            <person name="Derks M.F."/>
            <person name="Smit S."/>
            <person name="Salis L."/>
            <person name="Schijlen E."/>
            <person name="Bossers A."/>
            <person name="Mateman C."/>
            <person name="Pijl A.S."/>
            <person name="de Ridder D."/>
            <person name="Groenen M.A."/>
            <person name="Visser M.E."/>
            <person name="Megens H.J."/>
        </authorList>
    </citation>
    <scope>NUCLEOTIDE SEQUENCE [LARGE SCALE GENOMIC DNA]</scope>
    <source>
        <strain evidence="8">WM2013NL</strain>
        <tissue evidence="8">Head and thorax</tissue>
    </source>
</reference>
<feature type="domain" description="Peptidase S1" evidence="7">
    <location>
        <begin position="922"/>
        <end position="1166"/>
    </location>
</feature>
<dbReference type="PROSITE" id="PS00134">
    <property type="entry name" value="TRYPSIN_HIS"/>
    <property type="match status" value="1"/>
</dbReference>
<dbReference type="Pfam" id="PF00089">
    <property type="entry name" value="Trypsin"/>
    <property type="match status" value="1"/>
</dbReference>
<name>A0A0L7LFJ4_OPEBR</name>
<feature type="compositionally biased region" description="Basic and acidic residues" evidence="6">
    <location>
        <begin position="566"/>
        <end position="588"/>
    </location>
</feature>
<organism evidence="8 9">
    <name type="scientific">Operophtera brumata</name>
    <name type="common">Winter moth</name>
    <name type="synonym">Phalaena brumata</name>
    <dbReference type="NCBI Taxonomy" id="104452"/>
    <lineage>
        <taxon>Eukaryota</taxon>
        <taxon>Metazoa</taxon>
        <taxon>Ecdysozoa</taxon>
        <taxon>Arthropoda</taxon>
        <taxon>Hexapoda</taxon>
        <taxon>Insecta</taxon>
        <taxon>Pterygota</taxon>
        <taxon>Neoptera</taxon>
        <taxon>Endopterygota</taxon>
        <taxon>Lepidoptera</taxon>
        <taxon>Glossata</taxon>
        <taxon>Ditrysia</taxon>
        <taxon>Geometroidea</taxon>
        <taxon>Geometridae</taxon>
        <taxon>Larentiinae</taxon>
        <taxon>Operophtera</taxon>
    </lineage>
</organism>
<evidence type="ECO:0000256" key="3">
    <source>
        <dbReference type="ARBA" id="ARBA00023157"/>
    </source>
</evidence>
<evidence type="ECO:0000256" key="4">
    <source>
        <dbReference type="ARBA" id="ARBA00068096"/>
    </source>
</evidence>
<dbReference type="Proteomes" id="UP000037510">
    <property type="component" value="Unassembled WGS sequence"/>
</dbReference>
<dbReference type="GO" id="GO:0005576">
    <property type="term" value="C:extracellular region"/>
    <property type="evidence" value="ECO:0007669"/>
    <property type="project" value="UniProtKB-SubCell"/>
</dbReference>
<feature type="compositionally biased region" description="Acidic residues" evidence="6">
    <location>
        <begin position="777"/>
        <end position="786"/>
    </location>
</feature>
<dbReference type="SUPFAM" id="SSF50494">
    <property type="entry name" value="Trypsin-like serine proteases"/>
    <property type="match status" value="1"/>
</dbReference>
<dbReference type="AlphaFoldDB" id="A0A0L7LFJ4"/>
<dbReference type="InterPro" id="IPR009003">
    <property type="entry name" value="Peptidase_S1_PA"/>
</dbReference>
<dbReference type="InterPro" id="IPR018114">
    <property type="entry name" value="TRYPSIN_HIS"/>
</dbReference>
<comment type="subcellular location">
    <subcellularLocation>
        <location evidence="1">Secreted</location>
    </subcellularLocation>
</comment>
<feature type="region of interest" description="Disordered" evidence="6">
    <location>
        <begin position="237"/>
        <end position="293"/>
    </location>
</feature>
<protein>
    <recommendedName>
        <fullName evidence="4">Phenoloxidase-activating factor 2</fullName>
    </recommendedName>
    <alternativeName>
        <fullName evidence="5">Prophenoloxidase-activating factor II</fullName>
    </alternativeName>
</protein>
<dbReference type="PANTHER" id="PTHR24258">
    <property type="entry name" value="SERINE PROTEASE-RELATED"/>
    <property type="match status" value="1"/>
</dbReference>
<evidence type="ECO:0000259" key="7">
    <source>
        <dbReference type="PROSITE" id="PS50240"/>
    </source>
</evidence>
<keyword evidence="2" id="KW-0964">Secreted</keyword>
<evidence type="ECO:0000256" key="1">
    <source>
        <dbReference type="ARBA" id="ARBA00004613"/>
    </source>
</evidence>
<feature type="compositionally biased region" description="Low complexity" evidence="6">
    <location>
        <begin position="259"/>
        <end position="282"/>
    </location>
</feature>
<dbReference type="EMBL" id="JTDY01001339">
    <property type="protein sequence ID" value="KOB74145.1"/>
    <property type="molecule type" value="Genomic_DNA"/>
</dbReference>